<comment type="catalytic activity">
    <reaction evidence="1">
        <text>ATP + protein L-histidine = ADP + protein N-phospho-L-histidine.</text>
        <dbReference type="EC" id="2.7.13.3"/>
    </reaction>
</comment>
<dbReference type="PRINTS" id="PR00344">
    <property type="entry name" value="BCTRLSENSOR"/>
</dbReference>
<dbReference type="AlphaFoldDB" id="A0A7V7GTN3"/>
<dbReference type="SMART" id="SM00387">
    <property type="entry name" value="HATPase_c"/>
    <property type="match status" value="1"/>
</dbReference>
<accession>A0A7V7GTN3</accession>
<proteinExistence type="predicted"/>
<dbReference type="PANTHER" id="PTHR43065">
    <property type="entry name" value="SENSOR HISTIDINE KINASE"/>
    <property type="match status" value="1"/>
</dbReference>
<keyword evidence="7" id="KW-1185">Reference proteome</keyword>
<dbReference type="SUPFAM" id="SSF55785">
    <property type="entry name" value="PYP-like sensor domain (PAS domain)"/>
    <property type="match status" value="1"/>
</dbReference>
<evidence type="ECO:0000256" key="1">
    <source>
        <dbReference type="ARBA" id="ARBA00000085"/>
    </source>
</evidence>
<evidence type="ECO:0000256" key="3">
    <source>
        <dbReference type="ARBA" id="ARBA00022553"/>
    </source>
</evidence>
<sequence length="415" mass="45200">MVLTAKHLSTANAAPSELHIADAKPRDEAQLTAAYELFRQMSGQLSGSYALLQEQVSTLQAQLDQVHAQRHRELAEKACLASRLQNLLDLLPGGVVVLDGNGVVREANPAARELLGEPLEGQLWRDLIRDRFAPRDDDYHEVSLRSGRRVSLATRSLLGEPGQIILINDQTETRQLQSQLARHERLSALGRMVASLAHQIRTPLSTAMLYASHLHDQDLPAAQRQRFGERLSGRLKAMEHQVRDMLLFAKGDLPLEDRVSVEQLFDALQVDAGPLVEANAASCRWDNRCPQGLALKCNRDTLVGAVTNLIDNAIQAGGDAARLKVCARLIEGQLSLSVVDTGCGMDAEQRAQIGEPFYTTRAQGTGLGVSVVKSVARAHGGAFYLRSKAGWGTSAELLLPVQQGIQTKALLESSI</sequence>
<gene>
    <name evidence="6" type="ORF">DT594_07485</name>
</gene>
<feature type="domain" description="Histidine kinase" evidence="4">
    <location>
        <begin position="195"/>
        <end position="403"/>
    </location>
</feature>
<dbReference type="PROSITE" id="PS50112">
    <property type="entry name" value="PAS"/>
    <property type="match status" value="1"/>
</dbReference>
<dbReference type="InterPro" id="IPR000014">
    <property type="entry name" value="PAS"/>
</dbReference>
<feature type="domain" description="PAS" evidence="5">
    <location>
        <begin position="80"/>
        <end position="136"/>
    </location>
</feature>
<dbReference type="CDD" id="cd00075">
    <property type="entry name" value="HATPase"/>
    <property type="match status" value="1"/>
</dbReference>
<dbReference type="InterPro" id="IPR036097">
    <property type="entry name" value="HisK_dim/P_sf"/>
</dbReference>
<dbReference type="SUPFAM" id="SSF47384">
    <property type="entry name" value="Homodimeric domain of signal transducing histidine kinase"/>
    <property type="match status" value="1"/>
</dbReference>
<evidence type="ECO:0000256" key="2">
    <source>
        <dbReference type="ARBA" id="ARBA00012438"/>
    </source>
</evidence>
<evidence type="ECO:0000259" key="5">
    <source>
        <dbReference type="PROSITE" id="PS50112"/>
    </source>
</evidence>
<dbReference type="RefSeq" id="WP_149332118.1">
    <property type="nucleotide sequence ID" value="NZ_QOVF01000002.1"/>
</dbReference>
<dbReference type="Gene3D" id="1.10.287.130">
    <property type="match status" value="1"/>
</dbReference>
<dbReference type="InterPro" id="IPR036890">
    <property type="entry name" value="HATPase_C_sf"/>
</dbReference>
<protein>
    <recommendedName>
        <fullName evidence="2">histidine kinase</fullName>
        <ecNumber evidence="2">2.7.13.3</ecNumber>
    </recommendedName>
</protein>
<dbReference type="InterPro" id="IPR003661">
    <property type="entry name" value="HisK_dim/P_dom"/>
</dbReference>
<dbReference type="EMBL" id="QOVF01000002">
    <property type="protein sequence ID" value="KAA0694724.1"/>
    <property type="molecule type" value="Genomic_DNA"/>
</dbReference>
<dbReference type="InterPro" id="IPR035965">
    <property type="entry name" value="PAS-like_dom_sf"/>
</dbReference>
<dbReference type="Pfam" id="PF02518">
    <property type="entry name" value="HATPase_c"/>
    <property type="match status" value="1"/>
</dbReference>
<evidence type="ECO:0000259" key="4">
    <source>
        <dbReference type="PROSITE" id="PS50109"/>
    </source>
</evidence>
<keyword evidence="3" id="KW-0597">Phosphoprotein</keyword>
<dbReference type="SMART" id="SM00091">
    <property type="entry name" value="PAS"/>
    <property type="match status" value="1"/>
</dbReference>
<dbReference type="Proteomes" id="UP000463138">
    <property type="component" value="Unassembled WGS sequence"/>
</dbReference>
<dbReference type="Pfam" id="PF00512">
    <property type="entry name" value="HisKA"/>
    <property type="match status" value="1"/>
</dbReference>
<dbReference type="CDD" id="cd00082">
    <property type="entry name" value="HisKA"/>
    <property type="match status" value="1"/>
</dbReference>
<dbReference type="InterPro" id="IPR004358">
    <property type="entry name" value="Sig_transdc_His_kin-like_C"/>
</dbReference>
<dbReference type="InterPro" id="IPR003594">
    <property type="entry name" value="HATPase_dom"/>
</dbReference>
<dbReference type="OrthoDB" id="9776727at2"/>
<reference evidence="6 7" key="1">
    <citation type="submission" date="2018-07" db="EMBL/GenBank/DDBJ databases">
        <title>Pseudomonas laoshanensis sp. nov., isolated from soil.</title>
        <authorList>
            <person name="Sun J."/>
            <person name="Yu L."/>
            <person name="Wang M."/>
            <person name="Zhang C."/>
        </authorList>
    </citation>
    <scope>NUCLEOTIDE SEQUENCE [LARGE SCALE GENOMIC DNA]</scope>
    <source>
        <strain evidence="6 7">Y22</strain>
    </source>
</reference>
<dbReference type="Gene3D" id="3.30.565.10">
    <property type="entry name" value="Histidine kinase-like ATPase, C-terminal domain"/>
    <property type="match status" value="1"/>
</dbReference>
<dbReference type="CDD" id="cd00130">
    <property type="entry name" value="PAS"/>
    <property type="match status" value="1"/>
</dbReference>
<organism evidence="6 7">
    <name type="scientific">Halopseudomonas laoshanensis</name>
    <dbReference type="NCBI Taxonomy" id="2268758"/>
    <lineage>
        <taxon>Bacteria</taxon>
        <taxon>Pseudomonadati</taxon>
        <taxon>Pseudomonadota</taxon>
        <taxon>Gammaproteobacteria</taxon>
        <taxon>Pseudomonadales</taxon>
        <taxon>Pseudomonadaceae</taxon>
        <taxon>Halopseudomonas</taxon>
    </lineage>
</organism>
<dbReference type="Gene3D" id="3.30.450.20">
    <property type="entry name" value="PAS domain"/>
    <property type="match status" value="1"/>
</dbReference>
<comment type="caution">
    <text evidence="6">The sequence shown here is derived from an EMBL/GenBank/DDBJ whole genome shotgun (WGS) entry which is preliminary data.</text>
</comment>
<dbReference type="EC" id="2.7.13.3" evidence="2"/>
<dbReference type="Pfam" id="PF13188">
    <property type="entry name" value="PAS_8"/>
    <property type="match status" value="1"/>
</dbReference>
<evidence type="ECO:0000313" key="6">
    <source>
        <dbReference type="EMBL" id="KAA0694724.1"/>
    </source>
</evidence>
<evidence type="ECO:0000313" key="7">
    <source>
        <dbReference type="Proteomes" id="UP000463138"/>
    </source>
</evidence>
<dbReference type="PANTHER" id="PTHR43065:SF29">
    <property type="entry name" value="SENSOR PROTEIN KINASE FLES"/>
    <property type="match status" value="1"/>
</dbReference>
<dbReference type="SMART" id="SM00388">
    <property type="entry name" value="HisKA"/>
    <property type="match status" value="1"/>
</dbReference>
<name>A0A7V7GTN3_9GAMM</name>
<dbReference type="GO" id="GO:0000155">
    <property type="term" value="F:phosphorelay sensor kinase activity"/>
    <property type="evidence" value="ECO:0007669"/>
    <property type="project" value="InterPro"/>
</dbReference>
<dbReference type="SUPFAM" id="SSF55874">
    <property type="entry name" value="ATPase domain of HSP90 chaperone/DNA topoisomerase II/histidine kinase"/>
    <property type="match status" value="1"/>
</dbReference>
<dbReference type="InterPro" id="IPR005467">
    <property type="entry name" value="His_kinase_dom"/>
</dbReference>
<dbReference type="PROSITE" id="PS50109">
    <property type="entry name" value="HIS_KIN"/>
    <property type="match status" value="1"/>
</dbReference>